<dbReference type="InterPro" id="IPR016171">
    <property type="entry name" value="Vanillyl_alc_oxidase_C-sub2"/>
</dbReference>
<gene>
    <name evidence="3" type="ORF">ACH429_05010</name>
</gene>
<sequence>MVLRSAPAGSDSPRLLSGWGRTAPSRAVVVRPGSLDAAREAVASVGSRGVIPRGLGRSYGDPAQNCGGTVLDTTGLNHIVEFDAESGLAVCEAGVSLDQLISRGLSAGWFVPVTPGTRQVTVGGAIAADVHGKNHHELGSFGRHVKALRLLTADGTVRDVTPRTEPELFWATVGGMGLTGMILSATVQLIPVESSLVSVRTDRTPDLDTCMELMADLDAEYPYTVAWLDCLARGRNLGRSVVTCGSFASVEELPERKRQAPLQFSPGKPITAPDVFPRQLLNTATVKVFNEFWYRKAPLHKTGQLQSISTFFHPLDALAEWNRVYGHTGMLQYQFVVPFEQADVVRRVLQRISSAGVPSFLTVLKRFGAESQGYLSFPKPGWTLAMDFPTWIPGLSRLLDELDEQVLAADGRLYLAKDSRMRPEHLSAMYPRLDRFRALRAEVDPEGVFMSDQARRLAL</sequence>
<dbReference type="Pfam" id="PF01565">
    <property type="entry name" value="FAD_binding_4"/>
    <property type="match status" value="1"/>
</dbReference>
<proteinExistence type="predicted"/>
<dbReference type="PANTHER" id="PTHR43762">
    <property type="entry name" value="L-GULONOLACTONE OXIDASE"/>
    <property type="match status" value="1"/>
</dbReference>
<dbReference type="EMBL" id="JBIRWE010000001">
    <property type="protein sequence ID" value="MFI1963489.1"/>
    <property type="molecule type" value="Genomic_DNA"/>
</dbReference>
<dbReference type="InterPro" id="IPR016169">
    <property type="entry name" value="FAD-bd_PCMH_sub2"/>
</dbReference>
<evidence type="ECO:0000313" key="3">
    <source>
        <dbReference type="EMBL" id="MFI1963489.1"/>
    </source>
</evidence>
<keyword evidence="1" id="KW-0560">Oxidoreductase</keyword>
<dbReference type="InterPro" id="IPR007173">
    <property type="entry name" value="ALO_C"/>
</dbReference>
<dbReference type="PANTHER" id="PTHR43762:SF1">
    <property type="entry name" value="D-ARABINONO-1,4-LACTONE OXIDASE"/>
    <property type="match status" value="1"/>
</dbReference>
<dbReference type="Gene3D" id="3.30.465.10">
    <property type="match status" value="1"/>
</dbReference>
<dbReference type="Proteomes" id="UP001611548">
    <property type="component" value="Unassembled WGS sequence"/>
</dbReference>
<keyword evidence="4" id="KW-1185">Reference proteome</keyword>
<evidence type="ECO:0000256" key="1">
    <source>
        <dbReference type="ARBA" id="ARBA00023002"/>
    </source>
</evidence>
<feature type="domain" description="FAD-binding PCMH-type" evidence="2">
    <location>
        <begin position="22"/>
        <end position="192"/>
    </location>
</feature>
<dbReference type="SUPFAM" id="SSF56176">
    <property type="entry name" value="FAD-binding/transporter-associated domain-like"/>
    <property type="match status" value="1"/>
</dbReference>
<dbReference type="InterPro" id="IPR010031">
    <property type="entry name" value="FAD_lactone_oxidase-like"/>
</dbReference>
<dbReference type="RefSeq" id="WP_055472577.1">
    <property type="nucleotide sequence ID" value="NZ_JBIRWE010000001.1"/>
</dbReference>
<evidence type="ECO:0000259" key="2">
    <source>
        <dbReference type="PROSITE" id="PS51387"/>
    </source>
</evidence>
<dbReference type="Pfam" id="PF04030">
    <property type="entry name" value="ALO"/>
    <property type="match status" value="1"/>
</dbReference>
<protein>
    <submittedName>
        <fullName evidence="3">FAD-binding protein</fullName>
    </submittedName>
</protein>
<evidence type="ECO:0000313" key="4">
    <source>
        <dbReference type="Proteomes" id="UP001611548"/>
    </source>
</evidence>
<organism evidence="3 4">
    <name type="scientific">Streptomyces pathocidini</name>
    <dbReference type="NCBI Taxonomy" id="1650571"/>
    <lineage>
        <taxon>Bacteria</taxon>
        <taxon>Bacillati</taxon>
        <taxon>Actinomycetota</taxon>
        <taxon>Actinomycetes</taxon>
        <taxon>Kitasatosporales</taxon>
        <taxon>Streptomycetaceae</taxon>
        <taxon>Streptomyces</taxon>
    </lineage>
</organism>
<dbReference type="InterPro" id="IPR006094">
    <property type="entry name" value="Oxid_FAD_bind_N"/>
</dbReference>
<dbReference type="InterPro" id="IPR036318">
    <property type="entry name" value="FAD-bd_PCMH-like_sf"/>
</dbReference>
<name>A0ABW7ULE6_9ACTN</name>
<accession>A0ABW7ULE6</accession>
<reference evidence="3 4" key="1">
    <citation type="submission" date="2024-10" db="EMBL/GenBank/DDBJ databases">
        <title>The Natural Products Discovery Center: Release of the First 8490 Sequenced Strains for Exploring Actinobacteria Biosynthetic Diversity.</title>
        <authorList>
            <person name="Kalkreuter E."/>
            <person name="Kautsar S.A."/>
            <person name="Yang D."/>
            <person name="Bader C.D."/>
            <person name="Teijaro C.N."/>
            <person name="Fluegel L."/>
            <person name="Davis C.M."/>
            <person name="Simpson J.R."/>
            <person name="Lauterbach L."/>
            <person name="Steele A.D."/>
            <person name="Gui C."/>
            <person name="Meng S."/>
            <person name="Li G."/>
            <person name="Viehrig K."/>
            <person name="Ye F."/>
            <person name="Su P."/>
            <person name="Kiefer A.F."/>
            <person name="Nichols A."/>
            <person name="Cepeda A.J."/>
            <person name="Yan W."/>
            <person name="Fan B."/>
            <person name="Jiang Y."/>
            <person name="Adhikari A."/>
            <person name="Zheng C.-J."/>
            <person name="Schuster L."/>
            <person name="Cowan T.M."/>
            <person name="Smanski M.J."/>
            <person name="Chevrette M.G."/>
            <person name="De Carvalho L.P.S."/>
            <person name="Shen B."/>
        </authorList>
    </citation>
    <scope>NUCLEOTIDE SEQUENCE [LARGE SCALE GENOMIC DNA]</scope>
    <source>
        <strain evidence="3 4">NPDC020327</strain>
    </source>
</reference>
<comment type="caution">
    <text evidence="3">The sequence shown here is derived from an EMBL/GenBank/DDBJ whole genome shotgun (WGS) entry which is preliminary data.</text>
</comment>
<dbReference type="InterPro" id="IPR016166">
    <property type="entry name" value="FAD-bd_PCMH"/>
</dbReference>
<dbReference type="Gene3D" id="1.10.45.10">
    <property type="entry name" value="Vanillyl-alcohol Oxidase, Chain A, domain 4"/>
    <property type="match status" value="1"/>
</dbReference>
<dbReference type="PROSITE" id="PS51387">
    <property type="entry name" value="FAD_PCMH"/>
    <property type="match status" value="1"/>
</dbReference>